<name>F8NG41_SERL9</name>
<gene>
    <name evidence="1" type="ORF">SERLADRAFT_376496</name>
</gene>
<dbReference type="Proteomes" id="UP000008064">
    <property type="component" value="Unassembled WGS sequence"/>
</dbReference>
<evidence type="ECO:0000313" key="1">
    <source>
        <dbReference type="EMBL" id="EGO31011.1"/>
    </source>
</evidence>
<dbReference type="HOGENOM" id="CLU_2851130_0_0_1"/>
<accession>F8NG41</accession>
<dbReference type="AlphaFoldDB" id="F8NG41"/>
<sequence length="65" mass="7505">MVNEKDIRDIEEIHARSRQRCQLRRGTRGDDLIWCKSSTKPTSAHGLQCNYTEGTKLGRECAMPR</sequence>
<dbReference type="KEGG" id="sla:SERLADRAFT_376496"/>
<dbReference type="EMBL" id="GL945428">
    <property type="protein sequence ID" value="EGO31011.1"/>
    <property type="molecule type" value="Genomic_DNA"/>
</dbReference>
<dbReference type="GeneID" id="18810650"/>
<organism>
    <name type="scientific">Serpula lacrymans var. lacrymans (strain S7.9)</name>
    <name type="common">Dry rot fungus</name>
    <dbReference type="NCBI Taxonomy" id="578457"/>
    <lineage>
        <taxon>Eukaryota</taxon>
        <taxon>Fungi</taxon>
        <taxon>Dikarya</taxon>
        <taxon>Basidiomycota</taxon>
        <taxon>Agaricomycotina</taxon>
        <taxon>Agaricomycetes</taxon>
        <taxon>Agaricomycetidae</taxon>
        <taxon>Boletales</taxon>
        <taxon>Coniophorineae</taxon>
        <taxon>Serpulaceae</taxon>
        <taxon>Serpula</taxon>
    </lineage>
</organism>
<dbReference type="RefSeq" id="XP_007312895.1">
    <property type="nucleotide sequence ID" value="XM_007312833.1"/>
</dbReference>
<protein>
    <submittedName>
        <fullName evidence="1">Uncharacterized protein</fullName>
    </submittedName>
</protein>
<reference evidence="1" key="1">
    <citation type="submission" date="2011-04" db="EMBL/GenBank/DDBJ databases">
        <title>Evolution of plant cell wall degrading machinery underlies the functional diversity of forest fungi.</title>
        <authorList>
            <consortium name="US DOE Joint Genome Institute (JGI-PGF)"/>
            <person name="Eastwood D.C."/>
            <person name="Floudas D."/>
            <person name="Binder M."/>
            <person name="Majcherczyk A."/>
            <person name="Schneider P."/>
            <person name="Aerts A."/>
            <person name="Asiegbu F.O."/>
            <person name="Baker S.E."/>
            <person name="Barry K."/>
            <person name="Bendiksby M."/>
            <person name="Blumentritt M."/>
            <person name="Coutinho P.M."/>
            <person name="Cullen D."/>
            <person name="Cullen D."/>
            <person name="Gathman A."/>
            <person name="Goodell B."/>
            <person name="Henrissat B."/>
            <person name="Ihrmark K."/>
            <person name="Kauserud H."/>
            <person name="Kohler A."/>
            <person name="LaButti K."/>
            <person name="Lapidus A."/>
            <person name="Lavin J.L."/>
            <person name="Lee Y.-H."/>
            <person name="Lindquist E."/>
            <person name="Lilly W."/>
            <person name="Lucas S."/>
            <person name="Morin E."/>
            <person name="Murat C."/>
            <person name="Oguiza J.A."/>
            <person name="Park J."/>
            <person name="Pisabarro A.G."/>
            <person name="Riley R."/>
            <person name="Rosling A."/>
            <person name="Salamov A."/>
            <person name="Schmidt O."/>
            <person name="Schmutz J."/>
            <person name="Skrede I."/>
            <person name="Stenlid J."/>
            <person name="Wiebenga A."/>
            <person name="Xie X."/>
            <person name="Kues U."/>
            <person name="Hibbett D.S."/>
            <person name="Hoffmeister D."/>
            <person name="Hogberg N."/>
            <person name="Martin F."/>
            <person name="Grigoriev I.V."/>
            <person name="Watkinson S.C."/>
        </authorList>
    </citation>
    <scope>NUCLEOTIDE SEQUENCE</scope>
    <source>
        <strain evidence="1">S7.9</strain>
    </source>
</reference>
<proteinExistence type="predicted"/>